<gene>
    <name evidence="2" type="ORF">LPB140_08205</name>
</gene>
<feature type="transmembrane region" description="Helical" evidence="1">
    <location>
        <begin position="150"/>
        <end position="169"/>
    </location>
</feature>
<keyword evidence="1" id="KW-1133">Transmembrane helix</keyword>
<evidence type="ECO:0000256" key="1">
    <source>
        <dbReference type="SAM" id="Phobius"/>
    </source>
</evidence>
<keyword evidence="1" id="KW-0812">Transmembrane</keyword>
<name>A0A1L3JCC4_9SPHN</name>
<feature type="transmembrane region" description="Helical" evidence="1">
    <location>
        <begin position="98"/>
        <end position="119"/>
    </location>
</feature>
<evidence type="ECO:0000313" key="3">
    <source>
        <dbReference type="Proteomes" id="UP000242561"/>
    </source>
</evidence>
<accession>A0A1L3JCC4</accession>
<feature type="transmembrane region" description="Helical" evidence="1">
    <location>
        <begin position="7"/>
        <end position="25"/>
    </location>
</feature>
<reference evidence="2 3" key="1">
    <citation type="submission" date="2016-11" db="EMBL/GenBank/DDBJ databases">
        <title>Sphingorhabdus sp. LPB0140, isolated from marine environment.</title>
        <authorList>
            <person name="Kim E."/>
            <person name="Yi H."/>
        </authorList>
    </citation>
    <scope>NUCLEOTIDE SEQUENCE [LARGE SCALE GENOMIC DNA]</scope>
    <source>
        <strain evidence="2 3">LPB0140</strain>
    </source>
</reference>
<dbReference type="KEGG" id="sphl:LPB140_08205"/>
<dbReference type="OrthoDB" id="7427621at2"/>
<sequence>MQYIEKYWLRLWLIGIILLSMMIFLNRHIVNDITIGGIMDHQLATNAARVNEIQDSWMINGQLDMARLSMAIDLFFIAIYSMGAFGAGRVLSKKSSALYVKLGWLIMFSAAIFCLTDYAETICQNIQIWQMGGDDKMAKLAANMQIPKNIAFLISLIGIIIILFVQNFFMKKKI</sequence>
<keyword evidence="3" id="KW-1185">Reference proteome</keyword>
<dbReference type="AlphaFoldDB" id="A0A1L3JCC4"/>
<dbReference type="RefSeq" id="WP_072559421.1">
    <property type="nucleotide sequence ID" value="NZ_CP018154.1"/>
</dbReference>
<protein>
    <submittedName>
        <fullName evidence="2">Uncharacterized protein</fullName>
    </submittedName>
</protein>
<dbReference type="Proteomes" id="UP000242561">
    <property type="component" value="Chromosome"/>
</dbReference>
<feature type="transmembrane region" description="Helical" evidence="1">
    <location>
        <begin position="65"/>
        <end position="86"/>
    </location>
</feature>
<keyword evidence="1" id="KW-0472">Membrane</keyword>
<proteinExistence type="predicted"/>
<dbReference type="STRING" id="1913578.LPB140_08205"/>
<evidence type="ECO:0000313" key="2">
    <source>
        <dbReference type="EMBL" id="APG62772.1"/>
    </source>
</evidence>
<dbReference type="EMBL" id="CP018154">
    <property type="protein sequence ID" value="APG62772.1"/>
    <property type="molecule type" value="Genomic_DNA"/>
</dbReference>
<organism evidence="2 3">
    <name type="scientific">Sphingorhabdus lutea</name>
    <dbReference type="NCBI Taxonomy" id="1913578"/>
    <lineage>
        <taxon>Bacteria</taxon>
        <taxon>Pseudomonadati</taxon>
        <taxon>Pseudomonadota</taxon>
        <taxon>Alphaproteobacteria</taxon>
        <taxon>Sphingomonadales</taxon>
        <taxon>Sphingomonadaceae</taxon>
        <taxon>Sphingorhabdus</taxon>
    </lineage>
</organism>